<dbReference type="Proteomes" id="UP000521922">
    <property type="component" value="Unassembled WGS sequence"/>
</dbReference>
<keyword evidence="1" id="KW-0805">Transcription regulation</keyword>
<name>A0A7Y9DKR5_9ACTN</name>
<dbReference type="InterPro" id="IPR009057">
    <property type="entry name" value="Homeodomain-like_sf"/>
</dbReference>
<dbReference type="Gene3D" id="1.10.357.10">
    <property type="entry name" value="Tetracycline Repressor, domain 2"/>
    <property type="match status" value="1"/>
</dbReference>
<dbReference type="GO" id="GO:0000976">
    <property type="term" value="F:transcription cis-regulatory region binding"/>
    <property type="evidence" value="ECO:0007669"/>
    <property type="project" value="TreeGrafter"/>
</dbReference>
<feature type="DNA-binding region" description="H-T-H motif" evidence="4">
    <location>
        <begin position="37"/>
        <end position="56"/>
    </location>
</feature>
<dbReference type="EMBL" id="JACCBB010000001">
    <property type="protein sequence ID" value="NYD22398.1"/>
    <property type="molecule type" value="Genomic_DNA"/>
</dbReference>
<proteinExistence type="predicted"/>
<evidence type="ECO:0000259" key="5">
    <source>
        <dbReference type="PROSITE" id="PS50977"/>
    </source>
</evidence>
<evidence type="ECO:0000256" key="3">
    <source>
        <dbReference type="ARBA" id="ARBA00023163"/>
    </source>
</evidence>
<keyword evidence="2 4" id="KW-0238">DNA-binding</keyword>
<dbReference type="PANTHER" id="PTHR30055:SF238">
    <property type="entry name" value="MYCOFACTOCIN BIOSYNTHESIS TRANSCRIPTIONAL REGULATOR MFTR-RELATED"/>
    <property type="match status" value="1"/>
</dbReference>
<organism evidence="6 7">
    <name type="scientific">Kineococcus aurantiacus</name>
    <dbReference type="NCBI Taxonomy" id="37633"/>
    <lineage>
        <taxon>Bacteria</taxon>
        <taxon>Bacillati</taxon>
        <taxon>Actinomycetota</taxon>
        <taxon>Actinomycetes</taxon>
        <taxon>Kineosporiales</taxon>
        <taxon>Kineosporiaceae</taxon>
        <taxon>Kineococcus</taxon>
    </lineage>
</organism>
<accession>A0A7Y9DKR5</accession>
<gene>
    <name evidence="6" type="ORF">BJ968_001938</name>
</gene>
<reference evidence="6 7" key="1">
    <citation type="submission" date="2020-07" db="EMBL/GenBank/DDBJ databases">
        <title>Sequencing the genomes of 1000 actinobacteria strains.</title>
        <authorList>
            <person name="Klenk H.-P."/>
        </authorList>
    </citation>
    <scope>NUCLEOTIDE SEQUENCE [LARGE SCALE GENOMIC DNA]</scope>
    <source>
        <strain evidence="6 7">DSM 7487</strain>
    </source>
</reference>
<dbReference type="GO" id="GO:0003700">
    <property type="term" value="F:DNA-binding transcription factor activity"/>
    <property type="evidence" value="ECO:0007669"/>
    <property type="project" value="TreeGrafter"/>
</dbReference>
<sequence>MTGAEPSLRERRRAETTTAVARAALDLALADGWDAVTVDDVAARAGISRRTFFNYFATKDEALFHNALPWRPEVLEEFQRSTGPLLDGLEALFTAQAEQEAPDRDRALQVMGLVDAAPELLPGLLARIAASEAVLAEAVRAREGVDEFTAQAIAAVAGALARVGGMSWLSGLQPDPLTSTRAAWAVLRALTTTPGSDR</sequence>
<dbReference type="RefSeq" id="WP_179751344.1">
    <property type="nucleotide sequence ID" value="NZ_BAAAGN010000022.1"/>
</dbReference>
<dbReference type="InterPro" id="IPR001647">
    <property type="entry name" value="HTH_TetR"/>
</dbReference>
<dbReference type="InterPro" id="IPR050109">
    <property type="entry name" value="HTH-type_TetR-like_transc_reg"/>
</dbReference>
<evidence type="ECO:0000256" key="1">
    <source>
        <dbReference type="ARBA" id="ARBA00023015"/>
    </source>
</evidence>
<evidence type="ECO:0000256" key="2">
    <source>
        <dbReference type="ARBA" id="ARBA00023125"/>
    </source>
</evidence>
<protein>
    <submittedName>
        <fullName evidence="6">AcrR family transcriptional regulator</fullName>
    </submittedName>
</protein>
<evidence type="ECO:0000256" key="4">
    <source>
        <dbReference type="PROSITE-ProRule" id="PRU00335"/>
    </source>
</evidence>
<dbReference type="PANTHER" id="PTHR30055">
    <property type="entry name" value="HTH-TYPE TRANSCRIPTIONAL REGULATOR RUTR"/>
    <property type="match status" value="1"/>
</dbReference>
<keyword evidence="3" id="KW-0804">Transcription</keyword>
<dbReference type="AlphaFoldDB" id="A0A7Y9DKR5"/>
<feature type="domain" description="HTH tetR-type" evidence="5">
    <location>
        <begin position="14"/>
        <end position="74"/>
    </location>
</feature>
<dbReference type="PROSITE" id="PS50977">
    <property type="entry name" value="HTH_TETR_2"/>
    <property type="match status" value="1"/>
</dbReference>
<keyword evidence="7" id="KW-1185">Reference proteome</keyword>
<comment type="caution">
    <text evidence="6">The sequence shown here is derived from an EMBL/GenBank/DDBJ whole genome shotgun (WGS) entry which is preliminary data.</text>
</comment>
<dbReference type="Pfam" id="PF00440">
    <property type="entry name" value="TetR_N"/>
    <property type="match status" value="1"/>
</dbReference>
<evidence type="ECO:0000313" key="7">
    <source>
        <dbReference type="Proteomes" id="UP000521922"/>
    </source>
</evidence>
<dbReference type="SUPFAM" id="SSF46689">
    <property type="entry name" value="Homeodomain-like"/>
    <property type="match status" value="1"/>
</dbReference>
<evidence type="ECO:0000313" key="6">
    <source>
        <dbReference type="EMBL" id="NYD22398.1"/>
    </source>
</evidence>